<keyword evidence="4" id="KW-0645">Protease</keyword>
<dbReference type="PROSITE" id="PS51318">
    <property type="entry name" value="TAT"/>
    <property type="match status" value="1"/>
</dbReference>
<dbReference type="Gene3D" id="3.40.710.10">
    <property type="entry name" value="DD-peptidase/beta-lactamase superfamily"/>
    <property type="match status" value="1"/>
</dbReference>
<dbReference type="Proteomes" id="UP000247591">
    <property type="component" value="Unassembled WGS sequence"/>
</dbReference>
<dbReference type="SUPFAM" id="SSF56601">
    <property type="entry name" value="beta-lactamase/transpeptidase-like"/>
    <property type="match status" value="1"/>
</dbReference>
<accession>A0A318RP46</accession>
<evidence type="ECO:0000256" key="3">
    <source>
        <dbReference type="SAM" id="SignalP"/>
    </source>
</evidence>
<dbReference type="PANTHER" id="PTHR30023:SF0">
    <property type="entry name" value="PENICILLIN-SENSITIVE CARBOXYPEPTIDASE A"/>
    <property type="match status" value="1"/>
</dbReference>
<dbReference type="InterPro" id="IPR000667">
    <property type="entry name" value="Peptidase_S13"/>
</dbReference>
<dbReference type="NCBIfam" id="TIGR00666">
    <property type="entry name" value="PBP4"/>
    <property type="match status" value="1"/>
</dbReference>
<keyword evidence="4" id="KW-0121">Carboxypeptidase</keyword>
<dbReference type="PROSITE" id="PS51257">
    <property type="entry name" value="PROKAR_LIPOPROTEIN"/>
    <property type="match status" value="1"/>
</dbReference>
<dbReference type="AlphaFoldDB" id="A0A318RP46"/>
<organism evidence="4 5">
    <name type="scientific">Williamsia limnetica</name>
    <dbReference type="NCBI Taxonomy" id="882452"/>
    <lineage>
        <taxon>Bacteria</taxon>
        <taxon>Bacillati</taxon>
        <taxon>Actinomycetota</taxon>
        <taxon>Actinomycetes</taxon>
        <taxon>Mycobacteriales</taxon>
        <taxon>Nocardiaceae</taxon>
        <taxon>Williamsia</taxon>
    </lineage>
</organism>
<keyword evidence="3" id="KW-0732">Signal</keyword>
<evidence type="ECO:0000256" key="2">
    <source>
        <dbReference type="ARBA" id="ARBA00022801"/>
    </source>
</evidence>
<sequence length="553" mass="57415">MFSSTIKRRSFLAGVAGVSVAAVACSTDSDSAGPSAGASKSATPLPDSIRAVLDKPRYLESGATWSLLVSDVKTGEVFYDLNPDDIALTGSTRKLFSVGMALNTLGADHRITTPVYRTGTVVQGTLNGDLILVGNGDLTFGGRRIDADTVEFTDFDHNDANNLGTAIPTPQDPLFAINDLAAQVKAAGIKTISGNVIVDDRLFTPYRVPNGNLLITPILVNENMVDVIVDPTQPGGPATVDYRPKSSALTVTGAVTTVSAGTDSKVTLSDNGRIECVGVAGCTGTVGGDIAADYQAPLTGNETFVGTFRIEDPAAYARTAFVEALRRNGIGMSAPAIGPNPAAQLPAADTYTDDNRVASFVSPPYLQQAQLILKVSLNLGANLALSLFGLTKGATTIDTALAAERETLIADFGIEGKQFDFPTNGSGSPDSKASPRALVQLLTAMSKTDVAADYQACLPIMGVNGSLASTGTTLPGKGHVFAKTGTTVEPTEDGEAVNLVAQNLAGYIETKSGRTVAYALMVNNAGRLDDFGPEISSVFEDEGVISSIIYETL</sequence>
<feature type="signal peptide" evidence="3">
    <location>
        <begin position="1"/>
        <end position="24"/>
    </location>
</feature>
<dbReference type="RefSeq" id="WP_110468570.1">
    <property type="nucleotide sequence ID" value="NZ_QJSP01000003.1"/>
</dbReference>
<comment type="caution">
    <text evidence="4">The sequence shown here is derived from an EMBL/GenBank/DDBJ whole genome shotgun (WGS) entry which is preliminary data.</text>
</comment>
<protein>
    <submittedName>
        <fullName evidence="4">D-alanyl-D-alanine carboxypeptidase/D-alanyl-D-alanine-endopeptidase (Penicillin-binding protein 4)</fullName>
    </submittedName>
</protein>
<name>A0A318RP46_WILLI</name>
<dbReference type="Gene3D" id="3.50.80.20">
    <property type="entry name" value="D-Ala-D-Ala carboxypeptidase C, peptidase S13"/>
    <property type="match status" value="1"/>
</dbReference>
<dbReference type="Pfam" id="PF02113">
    <property type="entry name" value="Peptidase_S13"/>
    <property type="match status" value="1"/>
</dbReference>
<keyword evidence="5" id="KW-1185">Reference proteome</keyword>
<dbReference type="InterPro" id="IPR012338">
    <property type="entry name" value="Beta-lactam/transpept-like"/>
</dbReference>
<keyword evidence="2" id="KW-0378">Hydrolase</keyword>
<dbReference type="GO" id="GO:0000270">
    <property type="term" value="P:peptidoglycan metabolic process"/>
    <property type="evidence" value="ECO:0007669"/>
    <property type="project" value="TreeGrafter"/>
</dbReference>
<dbReference type="GO" id="GO:0004185">
    <property type="term" value="F:serine-type carboxypeptidase activity"/>
    <property type="evidence" value="ECO:0007669"/>
    <property type="project" value="InterPro"/>
</dbReference>
<feature type="chain" id="PRO_5039538459" evidence="3">
    <location>
        <begin position="25"/>
        <end position="553"/>
    </location>
</feature>
<dbReference type="EMBL" id="QJSP01000003">
    <property type="protein sequence ID" value="PYE19371.1"/>
    <property type="molecule type" value="Genomic_DNA"/>
</dbReference>
<reference evidence="4 5" key="1">
    <citation type="submission" date="2018-06" db="EMBL/GenBank/DDBJ databases">
        <title>Genomic Encyclopedia of Type Strains, Phase IV (KMG-IV): sequencing the most valuable type-strain genomes for metagenomic binning, comparative biology and taxonomic classification.</title>
        <authorList>
            <person name="Goeker M."/>
        </authorList>
    </citation>
    <scope>NUCLEOTIDE SEQUENCE [LARGE SCALE GENOMIC DNA]</scope>
    <source>
        <strain evidence="4 5">DSM 45521</strain>
    </source>
</reference>
<dbReference type="PANTHER" id="PTHR30023">
    <property type="entry name" value="D-ALANYL-D-ALANINE CARBOXYPEPTIDASE"/>
    <property type="match status" value="1"/>
</dbReference>
<evidence type="ECO:0000313" key="5">
    <source>
        <dbReference type="Proteomes" id="UP000247591"/>
    </source>
</evidence>
<comment type="similarity">
    <text evidence="1">Belongs to the peptidase S13 family.</text>
</comment>
<dbReference type="OrthoDB" id="9802627at2"/>
<dbReference type="GO" id="GO:0006508">
    <property type="term" value="P:proteolysis"/>
    <property type="evidence" value="ECO:0007669"/>
    <property type="project" value="InterPro"/>
</dbReference>
<evidence type="ECO:0000256" key="1">
    <source>
        <dbReference type="ARBA" id="ARBA00006096"/>
    </source>
</evidence>
<gene>
    <name evidence="4" type="ORF">DFR67_103284</name>
</gene>
<dbReference type="InterPro" id="IPR006311">
    <property type="entry name" value="TAT_signal"/>
</dbReference>
<proteinExistence type="inferred from homology"/>
<evidence type="ECO:0000313" key="4">
    <source>
        <dbReference type="EMBL" id="PYE19371.1"/>
    </source>
</evidence>